<feature type="region of interest" description="Disordered" evidence="1">
    <location>
        <begin position="398"/>
        <end position="417"/>
    </location>
</feature>
<dbReference type="AlphaFoldDB" id="A0A8H5GLQ3"/>
<evidence type="ECO:0000313" key="2">
    <source>
        <dbReference type="EMBL" id="KAF5367333.1"/>
    </source>
</evidence>
<feature type="region of interest" description="Disordered" evidence="1">
    <location>
        <begin position="370"/>
        <end position="390"/>
    </location>
</feature>
<gene>
    <name evidence="2" type="ORF">D9757_010106</name>
</gene>
<sequence>MAPNIKVRGTLTSDPLQHGCTWLHLDSTCKIHLSPAETSNYREWRESITRNSQNTDSSTFEDPTASFFRSLTASSSVPTSIEGSTRSASPALRKVSRKVRNTRLQLYENHFVLDRVPPKLKIGELDAPDSLGWRWYQCKADVQILLPPDAGVQYATFLMLEHLHLNGAASCKTADKFNKVRQTFNDLCIRTKMRHPIRGIASTARRYALPVGFRVKALDRLVGRPQDSCEHLISEDLPSFAHMLSDADEYWRRWLCIGKDLRVLLPADTAAQLAFLCRTGVSQPTHPLLHQILRDFQYLSSEITTEQLLATQRSKFYVFPLESHSQTLDESVAHIEITISRSARKQVKPSFHPRWRSVVHELELLSSSCHNDSSVGERGLPSGDLPSEVPRRVVTRRSGKRNLKAGNVDKALPPLPLNSEAEQQNLDSQDRHSSSSEKIWLHRRTRLLT</sequence>
<evidence type="ECO:0000313" key="3">
    <source>
        <dbReference type="Proteomes" id="UP000518752"/>
    </source>
</evidence>
<dbReference type="Proteomes" id="UP000518752">
    <property type="component" value="Unassembled WGS sequence"/>
</dbReference>
<dbReference type="EMBL" id="JAACJN010000143">
    <property type="protein sequence ID" value="KAF5367333.1"/>
    <property type="molecule type" value="Genomic_DNA"/>
</dbReference>
<name>A0A8H5GLQ3_9AGAR</name>
<proteinExistence type="predicted"/>
<evidence type="ECO:0000256" key="1">
    <source>
        <dbReference type="SAM" id="MobiDB-lite"/>
    </source>
</evidence>
<dbReference type="OrthoDB" id="2897205at2759"/>
<organism evidence="2 3">
    <name type="scientific">Collybiopsis confluens</name>
    <dbReference type="NCBI Taxonomy" id="2823264"/>
    <lineage>
        <taxon>Eukaryota</taxon>
        <taxon>Fungi</taxon>
        <taxon>Dikarya</taxon>
        <taxon>Basidiomycota</taxon>
        <taxon>Agaricomycotina</taxon>
        <taxon>Agaricomycetes</taxon>
        <taxon>Agaricomycetidae</taxon>
        <taxon>Agaricales</taxon>
        <taxon>Marasmiineae</taxon>
        <taxon>Omphalotaceae</taxon>
        <taxon>Collybiopsis</taxon>
    </lineage>
</organism>
<keyword evidence="3" id="KW-1185">Reference proteome</keyword>
<comment type="caution">
    <text evidence="2">The sequence shown here is derived from an EMBL/GenBank/DDBJ whole genome shotgun (WGS) entry which is preliminary data.</text>
</comment>
<reference evidence="2 3" key="1">
    <citation type="journal article" date="2020" name="ISME J.">
        <title>Uncovering the hidden diversity of litter-decomposition mechanisms in mushroom-forming fungi.</title>
        <authorList>
            <person name="Floudas D."/>
            <person name="Bentzer J."/>
            <person name="Ahren D."/>
            <person name="Johansson T."/>
            <person name="Persson P."/>
            <person name="Tunlid A."/>
        </authorList>
    </citation>
    <scope>NUCLEOTIDE SEQUENCE [LARGE SCALE GENOMIC DNA]</scope>
    <source>
        <strain evidence="2 3">CBS 406.79</strain>
    </source>
</reference>
<protein>
    <submittedName>
        <fullName evidence="2">Uncharacterized protein</fullName>
    </submittedName>
</protein>
<accession>A0A8H5GLQ3</accession>